<protein>
    <recommendedName>
        <fullName evidence="4">DUF4149 domain-containing protein</fullName>
    </recommendedName>
</protein>
<name>A0A316EBE9_9BACT</name>
<organism evidence="2 3">
    <name type="scientific">Arcicella aurantiaca</name>
    <dbReference type="NCBI Taxonomy" id="591202"/>
    <lineage>
        <taxon>Bacteria</taxon>
        <taxon>Pseudomonadati</taxon>
        <taxon>Bacteroidota</taxon>
        <taxon>Cytophagia</taxon>
        <taxon>Cytophagales</taxon>
        <taxon>Flectobacillaceae</taxon>
        <taxon>Arcicella</taxon>
    </lineage>
</organism>
<dbReference type="EMBL" id="QGGO01000009">
    <property type="protein sequence ID" value="PWK26900.1"/>
    <property type="molecule type" value="Genomic_DNA"/>
</dbReference>
<keyword evidence="1" id="KW-1133">Transmembrane helix</keyword>
<dbReference type="AlphaFoldDB" id="A0A316EBE9"/>
<evidence type="ECO:0000256" key="1">
    <source>
        <dbReference type="SAM" id="Phobius"/>
    </source>
</evidence>
<sequence>MLLGISFLEAPLKFQAPKITLELGLGIGKIVFEALNRIEIILLTGIVLANIYDVAKSKITVSIIILIAILGIQTFYLLPILSERIVLFQSGKTPEPSNHHFIYIALEILKLLTLLVLGLSKIKQLLIRQN</sequence>
<feature type="transmembrane region" description="Helical" evidence="1">
    <location>
        <begin position="101"/>
        <end position="120"/>
    </location>
</feature>
<gene>
    <name evidence="2" type="ORF">LV89_02106</name>
</gene>
<feature type="transmembrane region" description="Helical" evidence="1">
    <location>
        <begin position="34"/>
        <end position="52"/>
    </location>
</feature>
<evidence type="ECO:0000313" key="3">
    <source>
        <dbReference type="Proteomes" id="UP000245489"/>
    </source>
</evidence>
<feature type="transmembrane region" description="Helical" evidence="1">
    <location>
        <begin position="59"/>
        <end position="81"/>
    </location>
</feature>
<proteinExistence type="predicted"/>
<evidence type="ECO:0008006" key="4">
    <source>
        <dbReference type="Google" id="ProtNLM"/>
    </source>
</evidence>
<keyword evidence="1" id="KW-0812">Transmembrane</keyword>
<keyword evidence="3" id="KW-1185">Reference proteome</keyword>
<accession>A0A316EBE9</accession>
<comment type="caution">
    <text evidence="2">The sequence shown here is derived from an EMBL/GenBank/DDBJ whole genome shotgun (WGS) entry which is preliminary data.</text>
</comment>
<evidence type="ECO:0000313" key="2">
    <source>
        <dbReference type="EMBL" id="PWK26900.1"/>
    </source>
</evidence>
<dbReference type="Proteomes" id="UP000245489">
    <property type="component" value="Unassembled WGS sequence"/>
</dbReference>
<keyword evidence="1" id="KW-0472">Membrane</keyword>
<reference evidence="2 3" key="1">
    <citation type="submission" date="2018-05" db="EMBL/GenBank/DDBJ databases">
        <title>Genomic Encyclopedia of Archaeal and Bacterial Type Strains, Phase II (KMG-II): from individual species to whole genera.</title>
        <authorList>
            <person name="Goeker M."/>
        </authorList>
    </citation>
    <scope>NUCLEOTIDE SEQUENCE [LARGE SCALE GENOMIC DNA]</scope>
    <source>
        <strain evidence="2 3">DSM 22214</strain>
    </source>
</reference>